<reference evidence="2" key="1">
    <citation type="journal article" date="2020" name="Fungal Divers.">
        <title>Resolving the Mortierellaceae phylogeny through synthesis of multi-gene phylogenetics and phylogenomics.</title>
        <authorList>
            <person name="Vandepol N."/>
            <person name="Liber J."/>
            <person name="Desiro A."/>
            <person name="Na H."/>
            <person name="Kennedy M."/>
            <person name="Barry K."/>
            <person name="Grigoriev I.V."/>
            <person name="Miller A.N."/>
            <person name="O'Donnell K."/>
            <person name="Stajich J.E."/>
            <person name="Bonito G."/>
        </authorList>
    </citation>
    <scope>NUCLEOTIDE SEQUENCE</scope>
    <source>
        <strain evidence="2">NVP1</strain>
    </source>
</reference>
<dbReference type="AlphaFoldDB" id="A0A9P5VRR1"/>
<dbReference type="EMBL" id="JAAAUY010000005">
    <property type="protein sequence ID" value="KAF9338258.1"/>
    <property type="molecule type" value="Genomic_DNA"/>
</dbReference>
<name>A0A9P5VRR1_9FUNG</name>
<keyword evidence="3" id="KW-1185">Reference proteome</keyword>
<organism evidence="2 3">
    <name type="scientific">Podila minutissima</name>
    <dbReference type="NCBI Taxonomy" id="64525"/>
    <lineage>
        <taxon>Eukaryota</taxon>
        <taxon>Fungi</taxon>
        <taxon>Fungi incertae sedis</taxon>
        <taxon>Mucoromycota</taxon>
        <taxon>Mortierellomycotina</taxon>
        <taxon>Mortierellomycetes</taxon>
        <taxon>Mortierellales</taxon>
        <taxon>Mortierellaceae</taxon>
        <taxon>Podila</taxon>
    </lineage>
</organism>
<feature type="region of interest" description="Disordered" evidence="1">
    <location>
        <begin position="60"/>
        <end position="197"/>
    </location>
</feature>
<gene>
    <name evidence="2" type="ORF">BG006_007743</name>
</gene>
<feature type="compositionally biased region" description="Low complexity" evidence="1">
    <location>
        <begin position="60"/>
        <end position="71"/>
    </location>
</feature>
<evidence type="ECO:0000313" key="2">
    <source>
        <dbReference type="EMBL" id="KAF9338258.1"/>
    </source>
</evidence>
<dbReference type="Proteomes" id="UP000696485">
    <property type="component" value="Unassembled WGS sequence"/>
</dbReference>
<accession>A0A9P5VRR1</accession>
<proteinExistence type="predicted"/>
<feature type="region of interest" description="Disordered" evidence="1">
    <location>
        <begin position="1"/>
        <end position="30"/>
    </location>
</feature>
<feature type="compositionally biased region" description="Polar residues" evidence="1">
    <location>
        <begin position="119"/>
        <end position="128"/>
    </location>
</feature>
<comment type="caution">
    <text evidence="2">The sequence shown here is derived from an EMBL/GenBank/DDBJ whole genome shotgun (WGS) entry which is preliminary data.</text>
</comment>
<feature type="compositionally biased region" description="Polar residues" evidence="1">
    <location>
        <begin position="100"/>
        <end position="109"/>
    </location>
</feature>
<protein>
    <submittedName>
        <fullName evidence="2">Uncharacterized protein</fullName>
    </submittedName>
</protein>
<feature type="compositionally biased region" description="Polar residues" evidence="1">
    <location>
        <begin position="185"/>
        <end position="197"/>
    </location>
</feature>
<evidence type="ECO:0000313" key="3">
    <source>
        <dbReference type="Proteomes" id="UP000696485"/>
    </source>
</evidence>
<evidence type="ECO:0000256" key="1">
    <source>
        <dbReference type="SAM" id="MobiDB-lite"/>
    </source>
</evidence>
<sequence length="197" mass="21720">MDFFAEAYTNKRASSPKPPHPRSQQGGVGYGCEANAHLRRASIGLEAEYGQSNPRDFFSPSSYCSYSSSSPAWMSERQPKYATHQDARGEVDHPKDRDPTPTNHTSAAHNATDRRSDSPDTSPGSTRHTLYRRASFTNPCLMHHTNTGGAVRPPMMPKSASSGALLDSPRQETDHQSHPRFFSHTDPSTGNEQEATF</sequence>
<feature type="compositionally biased region" description="Basic and acidic residues" evidence="1">
    <location>
        <begin position="77"/>
        <end position="99"/>
    </location>
</feature>